<protein>
    <submittedName>
        <fullName evidence="2">Uncharacterized protein</fullName>
    </submittedName>
</protein>
<accession>A0AAV1Q1N1</accession>
<feature type="region of interest" description="Disordered" evidence="1">
    <location>
        <begin position="37"/>
        <end position="68"/>
    </location>
</feature>
<dbReference type="Proteomes" id="UP001314229">
    <property type="component" value="Unassembled WGS sequence"/>
</dbReference>
<dbReference type="AlphaFoldDB" id="A0AAV1Q1N1"/>
<proteinExistence type="predicted"/>
<sequence length="110" mass="12701">MANARRAAKSLTLTDHDYNLTALREACDEEEVDEMEAIEEENQKMLHDHTPLPSPNPKKSKPKTQDTNKQLVEITNETIFNAIQALIKRFDEQEDRLKTFESRMEANTQA</sequence>
<evidence type="ECO:0000256" key="1">
    <source>
        <dbReference type="SAM" id="MobiDB-lite"/>
    </source>
</evidence>
<comment type="caution">
    <text evidence="2">The sequence shown here is derived from an EMBL/GenBank/DDBJ whole genome shotgun (WGS) entry which is preliminary data.</text>
</comment>
<feature type="non-terminal residue" evidence="2">
    <location>
        <position position="110"/>
    </location>
</feature>
<name>A0AAV1Q1N1_SCOSC</name>
<gene>
    <name evidence="2" type="ORF">FSCOSCO3_A028611</name>
</gene>
<reference evidence="2 3" key="1">
    <citation type="submission" date="2024-01" db="EMBL/GenBank/DDBJ databases">
        <authorList>
            <person name="Alioto T."/>
            <person name="Alioto T."/>
            <person name="Gomez Garrido J."/>
        </authorList>
    </citation>
    <scope>NUCLEOTIDE SEQUENCE [LARGE SCALE GENOMIC DNA]</scope>
</reference>
<dbReference type="EMBL" id="CAWUFR010000397">
    <property type="protein sequence ID" value="CAK6977234.1"/>
    <property type="molecule type" value="Genomic_DNA"/>
</dbReference>
<evidence type="ECO:0000313" key="2">
    <source>
        <dbReference type="EMBL" id="CAK6977234.1"/>
    </source>
</evidence>
<keyword evidence="3" id="KW-1185">Reference proteome</keyword>
<evidence type="ECO:0000313" key="3">
    <source>
        <dbReference type="Proteomes" id="UP001314229"/>
    </source>
</evidence>
<feature type="compositionally biased region" description="Basic and acidic residues" evidence="1">
    <location>
        <begin position="41"/>
        <end position="50"/>
    </location>
</feature>
<organism evidence="2 3">
    <name type="scientific">Scomber scombrus</name>
    <name type="common">Atlantic mackerel</name>
    <name type="synonym">Scomber vernalis</name>
    <dbReference type="NCBI Taxonomy" id="13677"/>
    <lineage>
        <taxon>Eukaryota</taxon>
        <taxon>Metazoa</taxon>
        <taxon>Chordata</taxon>
        <taxon>Craniata</taxon>
        <taxon>Vertebrata</taxon>
        <taxon>Euteleostomi</taxon>
        <taxon>Actinopterygii</taxon>
        <taxon>Neopterygii</taxon>
        <taxon>Teleostei</taxon>
        <taxon>Neoteleostei</taxon>
        <taxon>Acanthomorphata</taxon>
        <taxon>Pelagiaria</taxon>
        <taxon>Scombriformes</taxon>
        <taxon>Scombridae</taxon>
        <taxon>Scomber</taxon>
    </lineage>
</organism>